<dbReference type="Gene3D" id="3.40.50.720">
    <property type="entry name" value="NAD(P)-binding Rossmann-like Domain"/>
    <property type="match status" value="1"/>
</dbReference>
<evidence type="ECO:0008006" key="4">
    <source>
        <dbReference type="Google" id="ProtNLM"/>
    </source>
</evidence>
<dbReference type="SUPFAM" id="SSF51735">
    <property type="entry name" value="NAD(P)-binding Rossmann-fold domains"/>
    <property type="match status" value="1"/>
</dbReference>
<organism evidence="3">
    <name type="scientific">marine metagenome</name>
    <dbReference type="NCBI Taxonomy" id="408172"/>
    <lineage>
        <taxon>unclassified sequences</taxon>
        <taxon>metagenomes</taxon>
        <taxon>ecological metagenomes</taxon>
    </lineage>
</organism>
<dbReference type="Pfam" id="PF13561">
    <property type="entry name" value="adh_short_C2"/>
    <property type="match status" value="1"/>
</dbReference>
<proteinExistence type="inferred from homology"/>
<accession>A0A382J4F7</accession>
<keyword evidence="2" id="KW-0560">Oxidoreductase</keyword>
<dbReference type="InterPro" id="IPR036291">
    <property type="entry name" value="NAD(P)-bd_dom_sf"/>
</dbReference>
<evidence type="ECO:0000256" key="1">
    <source>
        <dbReference type="ARBA" id="ARBA00006484"/>
    </source>
</evidence>
<evidence type="ECO:0000313" key="3">
    <source>
        <dbReference type="EMBL" id="SVC05711.1"/>
    </source>
</evidence>
<protein>
    <recommendedName>
        <fullName evidence="4">SDR family oxidoreductase</fullName>
    </recommendedName>
</protein>
<dbReference type="PANTHER" id="PTHR43639:SF1">
    <property type="entry name" value="SHORT-CHAIN DEHYDROGENASE_REDUCTASE FAMILY PROTEIN"/>
    <property type="match status" value="1"/>
</dbReference>
<comment type="similarity">
    <text evidence="1">Belongs to the short-chain dehydrogenases/reductases (SDR) family.</text>
</comment>
<gene>
    <name evidence="3" type="ORF">METZ01_LOCUS258565</name>
</gene>
<dbReference type="GO" id="GO:0016491">
    <property type="term" value="F:oxidoreductase activity"/>
    <property type="evidence" value="ECO:0007669"/>
    <property type="project" value="UniProtKB-KW"/>
</dbReference>
<dbReference type="PRINTS" id="PR00081">
    <property type="entry name" value="GDHRDH"/>
</dbReference>
<dbReference type="InterPro" id="IPR002347">
    <property type="entry name" value="SDR_fam"/>
</dbReference>
<reference evidence="3" key="1">
    <citation type="submission" date="2018-05" db="EMBL/GenBank/DDBJ databases">
        <authorList>
            <person name="Lanie J.A."/>
            <person name="Ng W.-L."/>
            <person name="Kazmierczak K.M."/>
            <person name="Andrzejewski T.M."/>
            <person name="Davidsen T.M."/>
            <person name="Wayne K.J."/>
            <person name="Tettelin H."/>
            <person name="Glass J.I."/>
            <person name="Rusch D."/>
            <person name="Podicherti R."/>
            <person name="Tsui H.-C.T."/>
            <person name="Winkler M.E."/>
        </authorList>
    </citation>
    <scope>NUCLEOTIDE SEQUENCE</scope>
</reference>
<name>A0A382J4F7_9ZZZZ</name>
<dbReference type="AlphaFoldDB" id="A0A382J4F7"/>
<feature type="non-terminal residue" evidence="3">
    <location>
        <position position="1"/>
    </location>
</feature>
<dbReference type="EMBL" id="UINC01071075">
    <property type="protein sequence ID" value="SVC05711.1"/>
    <property type="molecule type" value="Genomic_DNA"/>
</dbReference>
<dbReference type="PANTHER" id="PTHR43639">
    <property type="entry name" value="OXIDOREDUCTASE, SHORT-CHAIN DEHYDROGENASE/REDUCTASE FAMILY (AFU_ORTHOLOGUE AFUA_5G02870)"/>
    <property type="match status" value="1"/>
</dbReference>
<evidence type="ECO:0000256" key="2">
    <source>
        <dbReference type="ARBA" id="ARBA00023002"/>
    </source>
</evidence>
<sequence length="130" mass="14260">NINLMAPFILMREFKNKVNNGLIINILDERILRRVATFGAYSVSKSALAHLTELSAVSWGETIRVNGIAPGLILPPSGSSDEYLIKNASNIPTKTHGNTSDILRGFDYLLDSPFVNGEILFIDGGESKKR</sequence>